<evidence type="ECO:0000313" key="7">
    <source>
        <dbReference type="Proteomes" id="UP000249260"/>
    </source>
</evidence>
<evidence type="ECO:0000256" key="1">
    <source>
        <dbReference type="ARBA" id="ARBA00004141"/>
    </source>
</evidence>
<accession>A0A328UCM5</accession>
<evidence type="ECO:0000256" key="3">
    <source>
        <dbReference type="ARBA" id="ARBA00022989"/>
    </source>
</evidence>
<evidence type="ECO:0000256" key="2">
    <source>
        <dbReference type="ARBA" id="ARBA00022692"/>
    </source>
</evidence>
<evidence type="ECO:0008006" key="8">
    <source>
        <dbReference type="Google" id="ProtNLM"/>
    </source>
</evidence>
<keyword evidence="7" id="KW-1185">Reference proteome</keyword>
<dbReference type="PANTHER" id="PTHR36974">
    <property type="entry name" value="MEMBRANE PROTEIN-RELATED"/>
    <property type="match status" value="1"/>
</dbReference>
<name>A0A328UCM5_9BACL</name>
<dbReference type="GO" id="GO:0003735">
    <property type="term" value="F:structural constituent of ribosome"/>
    <property type="evidence" value="ECO:0007669"/>
    <property type="project" value="InterPro"/>
</dbReference>
<organism evidence="6 7">
    <name type="scientific">Paenibacillus montanisoli</name>
    <dbReference type="NCBI Taxonomy" id="2081970"/>
    <lineage>
        <taxon>Bacteria</taxon>
        <taxon>Bacillati</taxon>
        <taxon>Bacillota</taxon>
        <taxon>Bacilli</taxon>
        <taxon>Bacillales</taxon>
        <taxon>Paenibacillaceae</taxon>
        <taxon>Paenibacillus</taxon>
    </lineage>
</organism>
<dbReference type="InterPro" id="IPR018130">
    <property type="entry name" value="Ribosomal_uS2_CS"/>
</dbReference>
<dbReference type="RefSeq" id="WP_112880909.1">
    <property type="nucleotide sequence ID" value="NZ_QLUW01000001.1"/>
</dbReference>
<keyword evidence="3 5" id="KW-1133">Transmembrane helix</keyword>
<comment type="subcellular location">
    <subcellularLocation>
        <location evidence="1">Membrane</location>
        <topology evidence="1">Multi-pass membrane protein</topology>
    </subcellularLocation>
</comment>
<dbReference type="EMBL" id="QLUW01000001">
    <property type="protein sequence ID" value="RAP77786.1"/>
    <property type="molecule type" value="Genomic_DNA"/>
</dbReference>
<evidence type="ECO:0000256" key="5">
    <source>
        <dbReference type="SAM" id="Phobius"/>
    </source>
</evidence>
<dbReference type="GO" id="GO:0016020">
    <property type="term" value="C:membrane"/>
    <property type="evidence" value="ECO:0007669"/>
    <property type="project" value="UniProtKB-SubCell"/>
</dbReference>
<dbReference type="PANTHER" id="PTHR36974:SF1">
    <property type="entry name" value="DOXX FAMILY MEMBRANE PROTEIN"/>
    <property type="match status" value="1"/>
</dbReference>
<keyword evidence="2 5" id="KW-0812">Transmembrane</keyword>
<dbReference type="GO" id="GO:0006412">
    <property type="term" value="P:translation"/>
    <property type="evidence" value="ECO:0007669"/>
    <property type="project" value="InterPro"/>
</dbReference>
<dbReference type="Pfam" id="PF13564">
    <property type="entry name" value="DoxX_2"/>
    <property type="match status" value="1"/>
</dbReference>
<dbReference type="InterPro" id="IPR032808">
    <property type="entry name" value="DoxX"/>
</dbReference>
<gene>
    <name evidence="6" type="ORF">DL346_04835</name>
</gene>
<evidence type="ECO:0000313" key="6">
    <source>
        <dbReference type="EMBL" id="RAP77786.1"/>
    </source>
</evidence>
<reference evidence="6 7" key="1">
    <citation type="submission" date="2018-06" db="EMBL/GenBank/DDBJ databases">
        <title>Paenibacillus montanisoli sp. nov., isolated from mountain area soil.</title>
        <authorList>
            <person name="Wu M."/>
        </authorList>
    </citation>
    <scope>NUCLEOTIDE SEQUENCE [LARGE SCALE GENOMIC DNA]</scope>
    <source>
        <strain evidence="6 7">RA17</strain>
    </source>
</reference>
<dbReference type="AlphaFoldDB" id="A0A328UCM5"/>
<evidence type="ECO:0000256" key="4">
    <source>
        <dbReference type="ARBA" id="ARBA00023136"/>
    </source>
</evidence>
<sequence>MAPLIALIGSWLVFRLAGLLGLSYFDGWQHPLQAAVAVMLLLTASAHFGSRRTDLVRMVPESLPRREAIVSVTGLLELAGAVGILIPVSAPAASICLAVLFIAMFPANVRAAREKLTIGGSPVPSLPVRTVLQLLFIAAALAASPIL</sequence>
<comment type="caution">
    <text evidence="6">The sequence shown here is derived from an EMBL/GenBank/DDBJ whole genome shotgun (WGS) entry which is preliminary data.</text>
</comment>
<dbReference type="PROSITE" id="PS00962">
    <property type="entry name" value="RIBOSOMAL_S2_1"/>
    <property type="match status" value="1"/>
</dbReference>
<dbReference type="Proteomes" id="UP000249260">
    <property type="component" value="Unassembled WGS sequence"/>
</dbReference>
<dbReference type="GO" id="GO:0005840">
    <property type="term" value="C:ribosome"/>
    <property type="evidence" value="ECO:0007669"/>
    <property type="project" value="InterPro"/>
</dbReference>
<dbReference type="OrthoDB" id="129693at2"/>
<feature type="transmembrane region" description="Helical" evidence="5">
    <location>
        <begin position="92"/>
        <end position="109"/>
    </location>
</feature>
<protein>
    <recommendedName>
        <fullName evidence="8">DoxX family protein</fullName>
    </recommendedName>
</protein>
<keyword evidence="4 5" id="KW-0472">Membrane</keyword>
<proteinExistence type="predicted"/>